<keyword evidence="3" id="KW-1185">Reference proteome</keyword>
<dbReference type="EMBL" id="PRDS01000005">
    <property type="protein sequence ID" value="PPB80579.1"/>
    <property type="molecule type" value="Genomic_DNA"/>
</dbReference>
<proteinExistence type="predicted"/>
<reference evidence="2 3" key="1">
    <citation type="submission" date="2018-01" db="EMBL/GenBank/DDBJ databases">
        <title>Genomic Encyclopedia of Archaeal and Bacterial Type Strains, Phase II (KMG-II): from individual species to whole genera.</title>
        <authorList>
            <person name="Goeker M."/>
        </authorList>
    </citation>
    <scope>NUCLEOTIDE SEQUENCE [LARGE SCALE GENOMIC DNA]</scope>
    <source>
        <strain evidence="2 3">DSM 12048</strain>
    </source>
</reference>
<evidence type="ECO:0000256" key="1">
    <source>
        <dbReference type="SAM" id="MobiDB-lite"/>
    </source>
</evidence>
<dbReference type="RefSeq" id="WP_104071122.1">
    <property type="nucleotide sequence ID" value="NZ_PRDS01000005.1"/>
</dbReference>
<dbReference type="OrthoDB" id="7659348at2"/>
<dbReference type="Proteomes" id="UP000239736">
    <property type="component" value="Unassembled WGS sequence"/>
</dbReference>
<protein>
    <submittedName>
        <fullName evidence="2">Uncharacterized protein</fullName>
    </submittedName>
</protein>
<feature type="region of interest" description="Disordered" evidence="1">
    <location>
        <begin position="45"/>
        <end position="66"/>
    </location>
</feature>
<gene>
    <name evidence="2" type="ORF">LV82_01928</name>
</gene>
<accession>A0A2S5JGN0</accession>
<name>A0A2S5JGN0_9RHOB</name>
<comment type="caution">
    <text evidence="2">The sequence shown here is derived from an EMBL/GenBank/DDBJ whole genome shotgun (WGS) entry which is preliminary data.</text>
</comment>
<dbReference type="AlphaFoldDB" id="A0A2S5JGN0"/>
<organism evidence="2 3">
    <name type="scientific">Albidovulum inexpectatum</name>
    <dbReference type="NCBI Taxonomy" id="196587"/>
    <lineage>
        <taxon>Bacteria</taxon>
        <taxon>Pseudomonadati</taxon>
        <taxon>Pseudomonadota</taxon>
        <taxon>Alphaproteobacteria</taxon>
        <taxon>Rhodobacterales</taxon>
        <taxon>Paracoccaceae</taxon>
        <taxon>Albidovulum</taxon>
    </lineage>
</organism>
<evidence type="ECO:0000313" key="3">
    <source>
        <dbReference type="Proteomes" id="UP000239736"/>
    </source>
</evidence>
<evidence type="ECO:0000313" key="2">
    <source>
        <dbReference type="EMBL" id="PPB80579.1"/>
    </source>
</evidence>
<sequence length="66" mass="7264">MQYDWILDVLADLRGFARMNGLAELADHLDQATLVALDEMRRTHGAPTMPDAGLNASAKPLPQKMT</sequence>